<evidence type="ECO:0000313" key="2">
    <source>
        <dbReference type="EMBL" id="KAJ7355753.1"/>
    </source>
</evidence>
<gene>
    <name evidence="2" type="ORF">DFH08DRAFT_933566</name>
</gene>
<evidence type="ECO:0000256" key="1">
    <source>
        <dbReference type="SAM" id="MobiDB-lite"/>
    </source>
</evidence>
<dbReference type="EMBL" id="JARIHO010000009">
    <property type="protein sequence ID" value="KAJ7355753.1"/>
    <property type="molecule type" value="Genomic_DNA"/>
</dbReference>
<keyword evidence="3" id="KW-1185">Reference proteome</keyword>
<evidence type="ECO:0000313" key="3">
    <source>
        <dbReference type="Proteomes" id="UP001218218"/>
    </source>
</evidence>
<feature type="compositionally biased region" description="Polar residues" evidence="1">
    <location>
        <begin position="37"/>
        <end position="49"/>
    </location>
</feature>
<organism evidence="2 3">
    <name type="scientific">Mycena albidolilacea</name>
    <dbReference type="NCBI Taxonomy" id="1033008"/>
    <lineage>
        <taxon>Eukaryota</taxon>
        <taxon>Fungi</taxon>
        <taxon>Dikarya</taxon>
        <taxon>Basidiomycota</taxon>
        <taxon>Agaricomycotina</taxon>
        <taxon>Agaricomycetes</taxon>
        <taxon>Agaricomycetidae</taxon>
        <taxon>Agaricales</taxon>
        <taxon>Marasmiineae</taxon>
        <taxon>Mycenaceae</taxon>
        <taxon>Mycena</taxon>
    </lineage>
</organism>
<proteinExistence type="predicted"/>
<feature type="region of interest" description="Disordered" evidence="1">
    <location>
        <begin position="1"/>
        <end position="124"/>
    </location>
</feature>
<reference evidence="2" key="1">
    <citation type="submission" date="2023-03" db="EMBL/GenBank/DDBJ databases">
        <title>Massive genome expansion in bonnet fungi (Mycena s.s.) driven by repeated elements and novel gene families across ecological guilds.</title>
        <authorList>
            <consortium name="Lawrence Berkeley National Laboratory"/>
            <person name="Harder C.B."/>
            <person name="Miyauchi S."/>
            <person name="Viragh M."/>
            <person name="Kuo A."/>
            <person name="Thoen E."/>
            <person name="Andreopoulos B."/>
            <person name="Lu D."/>
            <person name="Skrede I."/>
            <person name="Drula E."/>
            <person name="Henrissat B."/>
            <person name="Morin E."/>
            <person name="Kohler A."/>
            <person name="Barry K."/>
            <person name="LaButti K."/>
            <person name="Morin E."/>
            <person name="Salamov A."/>
            <person name="Lipzen A."/>
            <person name="Mereny Z."/>
            <person name="Hegedus B."/>
            <person name="Baldrian P."/>
            <person name="Stursova M."/>
            <person name="Weitz H."/>
            <person name="Taylor A."/>
            <person name="Grigoriev I.V."/>
            <person name="Nagy L.G."/>
            <person name="Martin F."/>
            <person name="Kauserud H."/>
        </authorList>
    </citation>
    <scope>NUCLEOTIDE SEQUENCE</scope>
    <source>
        <strain evidence="2">CBHHK002</strain>
    </source>
</reference>
<feature type="compositionally biased region" description="Low complexity" evidence="1">
    <location>
        <begin position="9"/>
        <end position="20"/>
    </location>
</feature>
<protein>
    <submittedName>
        <fullName evidence="2">Uncharacterized protein</fullName>
    </submittedName>
</protein>
<dbReference type="AlphaFoldDB" id="A0AAD7ADL5"/>
<name>A0AAD7ADL5_9AGAR</name>
<dbReference type="Proteomes" id="UP001218218">
    <property type="component" value="Unassembled WGS sequence"/>
</dbReference>
<sequence length="124" mass="12570">MWTQKRSKTSSSTSTVVQVSPQFPGNGHTLVEEHNGTNKTSKVPNSNPVKGSFKFNNVKGGTGGHGGDGRIAGDGGVGGGPQFKMKSSSGNWEFKDVEGGIGGNGGKGSEKSGNAGMGEGPVFE</sequence>
<feature type="compositionally biased region" description="Gly residues" evidence="1">
    <location>
        <begin position="115"/>
        <end position="124"/>
    </location>
</feature>
<accession>A0AAD7ADL5</accession>
<comment type="caution">
    <text evidence="2">The sequence shown here is derived from an EMBL/GenBank/DDBJ whole genome shotgun (WGS) entry which is preliminary data.</text>
</comment>
<feature type="compositionally biased region" description="Gly residues" evidence="1">
    <location>
        <begin position="60"/>
        <end position="81"/>
    </location>
</feature>